<sequence>MCKGCNICVEFCPHEVYEQSEKAKRNAENVFYALYYVQKKL</sequence>
<dbReference type="Pfam" id="PF00037">
    <property type="entry name" value="Fer4"/>
    <property type="match status" value="1"/>
</dbReference>
<dbReference type="GeneID" id="92539162"/>
<dbReference type="Proteomes" id="UP001369247">
    <property type="component" value="Unassembled WGS sequence"/>
</dbReference>
<organism evidence="2 3">
    <name type="scientific">Methanothermobacter wolfeii</name>
    <name type="common">Methanobacterium wolfei</name>
    <dbReference type="NCBI Taxonomy" id="145261"/>
    <lineage>
        <taxon>Archaea</taxon>
        <taxon>Methanobacteriati</taxon>
        <taxon>Methanobacteriota</taxon>
        <taxon>Methanomada group</taxon>
        <taxon>Methanobacteria</taxon>
        <taxon>Methanobacteriales</taxon>
        <taxon>Methanobacteriaceae</taxon>
        <taxon>Methanothermobacter</taxon>
    </lineage>
</organism>
<dbReference type="InterPro" id="IPR017900">
    <property type="entry name" value="4Fe4S_Fe_S_CS"/>
</dbReference>
<dbReference type="PROSITE" id="PS00198">
    <property type="entry name" value="4FE4S_FER_1"/>
    <property type="match status" value="1"/>
</dbReference>
<evidence type="ECO:0000259" key="1">
    <source>
        <dbReference type="PROSITE" id="PS51379"/>
    </source>
</evidence>
<keyword evidence="3" id="KW-1185">Reference proteome</keyword>
<reference evidence="2 3" key="1">
    <citation type="submission" date="2023-12" db="EMBL/GenBank/DDBJ databases">
        <title>Phenotypic and Genomic Characterization of Methanothermobacter wolfeii Strain BSEL, a CO2-Capturing Archaeon with Minimal Nutrient Requirements.</title>
        <authorList>
            <person name="Ale Enriquez F."/>
            <person name="Ahring B.K."/>
        </authorList>
    </citation>
    <scope>NUCLEOTIDE SEQUENCE [LARGE SCALE GENOMIC DNA]</scope>
    <source>
        <strain evidence="2 3">BSEL-1</strain>
    </source>
</reference>
<evidence type="ECO:0000313" key="3">
    <source>
        <dbReference type="Proteomes" id="UP001369247"/>
    </source>
</evidence>
<dbReference type="PROSITE" id="PS51379">
    <property type="entry name" value="4FE4S_FER_2"/>
    <property type="match status" value="1"/>
</dbReference>
<proteinExistence type="predicted"/>
<evidence type="ECO:0000313" key="2">
    <source>
        <dbReference type="EMBL" id="MEJ8543427.1"/>
    </source>
</evidence>
<dbReference type="InterPro" id="IPR017896">
    <property type="entry name" value="4Fe4S_Fe-S-bd"/>
</dbReference>
<feature type="domain" description="4Fe-4S ferredoxin-type" evidence="1">
    <location>
        <begin position="1"/>
        <end position="22"/>
    </location>
</feature>
<gene>
    <name evidence="2" type="ORF">U2150_08000</name>
</gene>
<comment type="caution">
    <text evidence="2">The sequence shown here is derived from an EMBL/GenBank/DDBJ whole genome shotgun (WGS) entry which is preliminary data.</text>
</comment>
<accession>A0ABU8TWJ9</accession>
<dbReference type="EMBL" id="JAXUHJ010000014">
    <property type="protein sequence ID" value="MEJ8543427.1"/>
    <property type="molecule type" value="Genomic_DNA"/>
</dbReference>
<protein>
    <submittedName>
        <fullName evidence="2">4Fe-4S binding protein</fullName>
    </submittedName>
</protein>
<dbReference type="SUPFAM" id="SSF54862">
    <property type="entry name" value="4Fe-4S ferredoxins"/>
    <property type="match status" value="1"/>
</dbReference>
<dbReference type="Gene3D" id="3.30.70.20">
    <property type="match status" value="1"/>
</dbReference>
<dbReference type="RefSeq" id="WP_340222550.1">
    <property type="nucleotide sequence ID" value="NZ_CP104550.1"/>
</dbReference>
<name>A0ABU8TWJ9_METWO</name>